<keyword evidence="2" id="KW-0378">Hydrolase</keyword>
<name>X0ZCJ4_9ZZZZ</name>
<evidence type="ECO:0000256" key="4">
    <source>
        <dbReference type="ARBA" id="ARBA00022840"/>
    </source>
</evidence>
<dbReference type="GO" id="GO:0004386">
    <property type="term" value="F:helicase activity"/>
    <property type="evidence" value="ECO:0007669"/>
    <property type="project" value="UniProtKB-KW"/>
</dbReference>
<dbReference type="InterPro" id="IPR027417">
    <property type="entry name" value="P-loop_NTPase"/>
</dbReference>
<dbReference type="EMBL" id="BARS01058172">
    <property type="protein sequence ID" value="GAG46106.1"/>
    <property type="molecule type" value="Genomic_DNA"/>
</dbReference>
<evidence type="ECO:0000256" key="2">
    <source>
        <dbReference type="ARBA" id="ARBA00022801"/>
    </source>
</evidence>
<feature type="non-terminal residue" evidence="5">
    <location>
        <position position="1"/>
    </location>
</feature>
<dbReference type="Gene3D" id="3.40.50.300">
    <property type="entry name" value="P-loop containing nucleotide triphosphate hydrolases"/>
    <property type="match status" value="1"/>
</dbReference>
<dbReference type="AlphaFoldDB" id="X0ZCJ4"/>
<sequence length="112" mass="12681">DQRRVPLSFQWVGDMLLTEQVLAMAEGDQENRKTPALIFCFNRDECWNVAEQLKGKKLLADGQQEALVSRLAGHDWSQGAGPKLKQILQRGVGVHHAGILPKYKRIVEDLFQ</sequence>
<evidence type="ECO:0000256" key="3">
    <source>
        <dbReference type="ARBA" id="ARBA00022806"/>
    </source>
</evidence>
<keyword evidence="1" id="KW-0547">Nucleotide-binding</keyword>
<dbReference type="GO" id="GO:0005524">
    <property type="term" value="F:ATP binding"/>
    <property type="evidence" value="ECO:0007669"/>
    <property type="project" value="UniProtKB-KW"/>
</dbReference>
<keyword evidence="4" id="KW-0067">ATP-binding</keyword>
<dbReference type="PANTHER" id="PTHR12131:SF1">
    <property type="entry name" value="ATP-DEPENDENT RNA HELICASE SUPV3L1, MITOCHONDRIAL-RELATED"/>
    <property type="match status" value="1"/>
</dbReference>
<feature type="non-terminal residue" evidence="5">
    <location>
        <position position="112"/>
    </location>
</feature>
<proteinExistence type="predicted"/>
<dbReference type="InterPro" id="IPR050699">
    <property type="entry name" value="RNA-DNA_Helicase"/>
</dbReference>
<protein>
    <submittedName>
        <fullName evidence="5">Uncharacterized protein</fullName>
    </submittedName>
</protein>
<keyword evidence="3" id="KW-0347">Helicase</keyword>
<accession>X0ZCJ4</accession>
<evidence type="ECO:0000256" key="1">
    <source>
        <dbReference type="ARBA" id="ARBA00022741"/>
    </source>
</evidence>
<dbReference type="GO" id="GO:0016787">
    <property type="term" value="F:hydrolase activity"/>
    <property type="evidence" value="ECO:0007669"/>
    <property type="project" value="UniProtKB-KW"/>
</dbReference>
<dbReference type="PANTHER" id="PTHR12131">
    <property type="entry name" value="ATP-DEPENDENT RNA AND DNA HELICASE"/>
    <property type="match status" value="1"/>
</dbReference>
<reference evidence="5" key="1">
    <citation type="journal article" date="2014" name="Front. Microbiol.">
        <title>High frequency of phylogenetically diverse reductive dehalogenase-homologous genes in deep subseafloor sedimentary metagenomes.</title>
        <authorList>
            <person name="Kawai M."/>
            <person name="Futagami T."/>
            <person name="Toyoda A."/>
            <person name="Takaki Y."/>
            <person name="Nishi S."/>
            <person name="Hori S."/>
            <person name="Arai W."/>
            <person name="Tsubouchi T."/>
            <person name="Morono Y."/>
            <person name="Uchiyama I."/>
            <person name="Ito T."/>
            <person name="Fujiyama A."/>
            <person name="Inagaki F."/>
            <person name="Takami H."/>
        </authorList>
    </citation>
    <scope>NUCLEOTIDE SEQUENCE</scope>
    <source>
        <strain evidence="5">Expedition CK06-06</strain>
    </source>
</reference>
<evidence type="ECO:0000313" key="5">
    <source>
        <dbReference type="EMBL" id="GAG46106.1"/>
    </source>
</evidence>
<gene>
    <name evidence="5" type="ORF">S01H1_84968</name>
</gene>
<dbReference type="SUPFAM" id="SSF52540">
    <property type="entry name" value="P-loop containing nucleoside triphosphate hydrolases"/>
    <property type="match status" value="1"/>
</dbReference>
<organism evidence="5">
    <name type="scientific">marine sediment metagenome</name>
    <dbReference type="NCBI Taxonomy" id="412755"/>
    <lineage>
        <taxon>unclassified sequences</taxon>
        <taxon>metagenomes</taxon>
        <taxon>ecological metagenomes</taxon>
    </lineage>
</organism>
<comment type="caution">
    <text evidence="5">The sequence shown here is derived from an EMBL/GenBank/DDBJ whole genome shotgun (WGS) entry which is preliminary data.</text>
</comment>